<keyword evidence="3" id="KW-0378">Hydrolase</keyword>
<evidence type="ECO:0000313" key="5">
    <source>
        <dbReference type="EMBL" id="TVU41366.1"/>
    </source>
</evidence>
<dbReference type="Gramene" id="TVU41366">
    <property type="protein sequence ID" value="TVU41366"/>
    <property type="gene ID" value="EJB05_14874"/>
</dbReference>
<evidence type="ECO:0000256" key="2">
    <source>
        <dbReference type="ARBA" id="ARBA00022723"/>
    </source>
</evidence>
<dbReference type="Pfam" id="PF01975">
    <property type="entry name" value="SurE"/>
    <property type="match status" value="1"/>
</dbReference>
<evidence type="ECO:0000256" key="1">
    <source>
        <dbReference type="ARBA" id="ARBA00011062"/>
    </source>
</evidence>
<name>A0A5J9W0D7_9POAL</name>
<comment type="caution">
    <text evidence="5">The sequence shown here is derived from an EMBL/GenBank/DDBJ whole genome shotgun (WGS) entry which is preliminary data.</text>
</comment>
<dbReference type="FunFam" id="3.40.1210.10:FF:000003">
    <property type="entry name" value="Survival protein SurE-like phosphatase/nucleotidase"/>
    <property type="match status" value="1"/>
</dbReference>
<dbReference type="GO" id="GO:0005829">
    <property type="term" value="C:cytosol"/>
    <property type="evidence" value="ECO:0007669"/>
    <property type="project" value="TreeGrafter"/>
</dbReference>
<feature type="domain" description="Survival protein SurE-like phosphatase/nucleotidase" evidence="4">
    <location>
        <begin position="12"/>
        <end position="215"/>
    </location>
</feature>
<gene>
    <name evidence="5" type="ORF">EJB05_14874</name>
</gene>
<evidence type="ECO:0000256" key="3">
    <source>
        <dbReference type="ARBA" id="ARBA00022801"/>
    </source>
</evidence>
<dbReference type="PANTHER" id="PTHR30457">
    <property type="entry name" value="5'-NUCLEOTIDASE SURE"/>
    <property type="match status" value="1"/>
</dbReference>
<dbReference type="NCBIfam" id="TIGR00087">
    <property type="entry name" value="surE"/>
    <property type="match status" value="1"/>
</dbReference>
<dbReference type="EMBL" id="RWGY01000007">
    <property type="protein sequence ID" value="TVU41366.1"/>
    <property type="molecule type" value="Genomic_DNA"/>
</dbReference>
<reference evidence="5 6" key="1">
    <citation type="journal article" date="2019" name="Sci. Rep.">
        <title>A high-quality genome of Eragrostis curvula grass provides insights into Poaceae evolution and supports new strategies to enhance forage quality.</title>
        <authorList>
            <person name="Carballo J."/>
            <person name="Santos B.A.C.M."/>
            <person name="Zappacosta D."/>
            <person name="Garbus I."/>
            <person name="Selva J.P."/>
            <person name="Gallo C.A."/>
            <person name="Diaz A."/>
            <person name="Albertini E."/>
            <person name="Caccamo M."/>
            <person name="Echenique V."/>
        </authorList>
    </citation>
    <scope>NUCLEOTIDE SEQUENCE [LARGE SCALE GENOMIC DNA]</scope>
    <source>
        <strain evidence="6">cv. Victoria</strain>
        <tissue evidence="5">Leaf</tissue>
    </source>
</reference>
<protein>
    <recommendedName>
        <fullName evidence="4">Survival protein SurE-like phosphatase/nucleotidase domain-containing protein</fullName>
    </recommendedName>
</protein>
<dbReference type="OrthoDB" id="202825at2759"/>
<dbReference type="Proteomes" id="UP000324897">
    <property type="component" value="Chromosome 4"/>
</dbReference>
<dbReference type="GO" id="GO:0046872">
    <property type="term" value="F:metal ion binding"/>
    <property type="evidence" value="ECO:0007669"/>
    <property type="project" value="UniProtKB-KW"/>
</dbReference>
<comment type="similarity">
    <text evidence="1">Belongs to the SurE nucleotidase family.</text>
</comment>
<dbReference type="PANTHER" id="PTHR30457:SF0">
    <property type="entry name" value="PHOSPHATASE, PUTATIVE (AFU_ORTHOLOGUE AFUA_4G01070)-RELATED"/>
    <property type="match status" value="1"/>
</dbReference>
<dbReference type="InterPro" id="IPR030048">
    <property type="entry name" value="SurE"/>
</dbReference>
<dbReference type="GO" id="GO:0008252">
    <property type="term" value="F:nucleotidase activity"/>
    <property type="evidence" value="ECO:0007669"/>
    <property type="project" value="InterPro"/>
</dbReference>
<dbReference type="SUPFAM" id="SSF64167">
    <property type="entry name" value="SurE-like"/>
    <property type="match status" value="1"/>
</dbReference>
<dbReference type="InterPro" id="IPR036523">
    <property type="entry name" value="SurE-like_sf"/>
</dbReference>
<organism evidence="5 6">
    <name type="scientific">Eragrostis curvula</name>
    <name type="common">weeping love grass</name>
    <dbReference type="NCBI Taxonomy" id="38414"/>
    <lineage>
        <taxon>Eukaryota</taxon>
        <taxon>Viridiplantae</taxon>
        <taxon>Streptophyta</taxon>
        <taxon>Embryophyta</taxon>
        <taxon>Tracheophyta</taxon>
        <taxon>Spermatophyta</taxon>
        <taxon>Magnoliopsida</taxon>
        <taxon>Liliopsida</taxon>
        <taxon>Poales</taxon>
        <taxon>Poaceae</taxon>
        <taxon>PACMAD clade</taxon>
        <taxon>Chloridoideae</taxon>
        <taxon>Eragrostideae</taxon>
        <taxon>Eragrostidinae</taxon>
        <taxon>Eragrostis</taxon>
    </lineage>
</organism>
<sequence>MDSKAAAAAPVVLVTNDDGIDAPGLRFLVEQLVASRRFRVLVCAPDIDRSGVSHSITWRPALRCKRVDINGATAFAVSGTPADCASIGISGKLFDGLVPDLVCFKVPLQIHDKVLSGINIGNNCGYHIVYSGTVAGAREAFLYGFPAIAMSYDWVAGQSSVDDLKVSAEVCMPLIHAIMAEIKNGTYIQGSFLNVDVPTDATHHKGYKVTKQGKCMASIGWEQTVYKKPAVESYQTANMDVDGEKDSEVVTSSEDDLLFKRVIVRRSSDEEEGDDMDHKCLKNGYITVTPLGAISRTEADAIPYFKSCLSRLVDNFSSCDCHTSLFGCVSFLFLVSFL</sequence>
<dbReference type="AlphaFoldDB" id="A0A5J9W0D7"/>
<dbReference type="HAMAP" id="MF_00060">
    <property type="entry name" value="SurE"/>
    <property type="match status" value="1"/>
</dbReference>
<proteinExistence type="inferred from homology"/>
<keyword evidence="6" id="KW-1185">Reference proteome</keyword>
<evidence type="ECO:0000313" key="6">
    <source>
        <dbReference type="Proteomes" id="UP000324897"/>
    </source>
</evidence>
<keyword evidence="2" id="KW-0479">Metal-binding</keyword>
<dbReference type="Gene3D" id="3.40.1210.10">
    <property type="entry name" value="Survival protein SurE-like phosphatase/nucleotidase"/>
    <property type="match status" value="1"/>
</dbReference>
<dbReference type="InterPro" id="IPR002828">
    <property type="entry name" value="SurE-like_Pase/nucleotidase"/>
</dbReference>
<accession>A0A5J9W0D7</accession>
<evidence type="ECO:0000259" key="4">
    <source>
        <dbReference type="Pfam" id="PF01975"/>
    </source>
</evidence>